<proteinExistence type="predicted"/>
<dbReference type="EMBL" id="FOCD01000002">
    <property type="protein sequence ID" value="SEN54080.1"/>
    <property type="molecule type" value="Genomic_DNA"/>
</dbReference>
<sequence length="74" mass="8981">MYVLSLLDDLLRLIQFNLLNQNPFKYTLKAFLITFFISVWLKIFCAQYDYVSQTMDQALNQKVWVFTVRYIFLI</sequence>
<evidence type="ECO:0000313" key="3">
    <source>
        <dbReference type="Proteomes" id="UP000199735"/>
    </source>
</evidence>
<accession>A0AAX2EH89</accession>
<evidence type="ECO:0000256" key="1">
    <source>
        <dbReference type="SAM" id="Phobius"/>
    </source>
</evidence>
<comment type="caution">
    <text evidence="2">The sequence shown here is derived from an EMBL/GenBank/DDBJ whole genome shotgun (WGS) entry which is preliminary data.</text>
</comment>
<name>A0AAX2EH89_9BACI</name>
<evidence type="ECO:0000313" key="2">
    <source>
        <dbReference type="EMBL" id="SEN54080.1"/>
    </source>
</evidence>
<gene>
    <name evidence="2" type="ORF">SAMN04489762_2485</name>
</gene>
<keyword evidence="1" id="KW-0812">Transmembrane</keyword>
<keyword evidence="1" id="KW-1133">Transmembrane helix</keyword>
<organism evidence="2 3">
    <name type="scientific">Terribacillus saccharophilus</name>
    <dbReference type="NCBI Taxonomy" id="361277"/>
    <lineage>
        <taxon>Bacteria</taxon>
        <taxon>Bacillati</taxon>
        <taxon>Bacillota</taxon>
        <taxon>Bacilli</taxon>
        <taxon>Bacillales</taxon>
        <taxon>Bacillaceae</taxon>
        <taxon>Terribacillus</taxon>
    </lineage>
</organism>
<keyword evidence="1" id="KW-0472">Membrane</keyword>
<reference evidence="2 3" key="1">
    <citation type="submission" date="2016-10" db="EMBL/GenBank/DDBJ databases">
        <authorList>
            <person name="Varghese N."/>
            <person name="Submissions S."/>
        </authorList>
    </citation>
    <scope>NUCLEOTIDE SEQUENCE [LARGE SCALE GENOMIC DNA]</scope>
    <source>
        <strain evidence="2 3">DSM 21619</strain>
    </source>
</reference>
<dbReference type="AlphaFoldDB" id="A0AAX2EH89"/>
<dbReference type="Proteomes" id="UP000199735">
    <property type="component" value="Unassembled WGS sequence"/>
</dbReference>
<protein>
    <submittedName>
        <fullName evidence="2">Uncharacterized protein</fullName>
    </submittedName>
</protein>
<feature type="transmembrane region" description="Helical" evidence="1">
    <location>
        <begin position="26"/>
        <end position="45"/>
    </location>
</feature>